<comment type="caution">
    <text evidence="2">The sequence shown here is derived from an EMBL/GenBank/DDBJ whole genome shotgun (WGS) entry which is preliminary data.</text>
</comment>
<organism evidence="2 3">
    <name type="scientific">Diploptera punctata</name>
    <name type="common">Pacific beetle cockroach</name>
    <dbReference type="NCBI Taxonomy" id="6984"/>
    <lineage>
        <taxon>Eukaryota</taxon>
        <taxon>Metazoa</taxon>
        <taxon>Ecdysozoa</taxon>
        <taxon>Arthropoda</taxon>
        <taxon>Hexapoda</taxon>
        <taxon>Insecta</taxon>
        <taxon>Pterygota</taxon>
        <taxon>Neoptera</taxon>
        <taxon>Polyneoptera</taxon>
        <taxon>Dictyoptera</taxon>
        <taxon>Blattodea</taxon>
        <taxon>Blaberoidea</taxon>
        <taxon>Blaberidae</taxon>
        <taxon>Diplopterinae</taxon>
        <taxon>Diploptera</taxon>
    </lineage>
</organism>
<feature type="signal peptide" evidence="1">
    <location>
        <begin position="1"/>
        <end position="25"/>
    </location>
</feature>
<feature type="chain" id="PRO_5042113944" evidence="1">
    <location>
        <begin position="26"/>
        <end position="51"/>
    </location>
</feature>
<keyword evidence="3" id="KW-1185">Reference proteome</keyword>
<dbReference type="EMBL" id="JASPKZ010001623">
    <property type="protein sequence ID" value="KAJ9597218.1"/>
    <property type="molecule type" value="Genomic_DNA"/>
</dbReference>
<name>A0AAD8AG94_DIPPU</name>
<accession>A0AAD8AG94</accession>
<sequence>VVFVGLWICPCDSLWLLGLIRQGLSMHDSKVHCKHGIGLLSLMEECLVWRC</sequence>
<feature type="non-terminal residue" evidence="2">
    <location>
        <position position="51"/>
    </location>
</feature>
<evidence type="ECO:0000256" key="1">
    <source>
        <dbReference type="SAM" id="SignalP"/>
    </source>
</evidence>
<proteinExistence type="predicted"/>
<dbReference type="AlphaFoldDB" id="A0AAD8AG94"/>
<feature type="non-terminal residue" evidence="2">
    <location>
        <position position="1"/>
    </location>
</feature>
<evidence type="ECO:0000313" key="3">
    <source>
        <dbReference type="Proteomes" id="UP001233999"/>
    </source>
</evidence>
<reference evidence="2" key="2">
    <citation type="submission" date="2023-05" db="EMBL/GenBank/DDBJ databases">
        <authorList>
            <person name="Fouks B."/>
        </authorList>
    </citation>
    <scope>NUCLEOTIDE SEQUENCE</scope>
    <source>
        <strain evidence="2">Stay&amp;Tobe</strain>
        <tissue evidence="2">Testes</tissue>
    </source>
</reference>
<evidence type="ECO:0000313" key="2">
    <source>
        <dbReference type="EMBL" id="KAJ9597218.1"/>
    </source>
</evidence>
<reference evidence="2" key="1">
    <citation type="journal article" date="2023" name="IScience">
        <title>Live-bearing cockroach genome reveals convergent evolutionary mechanisms linked to viviparity in insects and beyond.</title>
        <authorList>
            <person name="Fouks B."/>
            <person name="Harrison M.C."/>
            <person name="Mikhailova A.A."/>
            <person name="Marchal E."/>
            <person name="English S."/>
            <person name="Carruthers M."/>
            <person name="Jennings E.C."/>
            <person name="Chiamaka E.L."/>
            <person name="Frigard R.A."/>
            <person name="Pippel M."/>
            <person name="Attardo G.M."/>
            <person name="Benoit J.B."/>
            <person name="Bornberg-Bauer E."/>
            <person name="Tobe S.S."/>
        </authorList>
    </citation>
    <scope>NUCLEOTIDE SEQUENCE</scope>
    <source>
        <strain evidence="2">Stay&amp;Tobe</strain>
    </source>
</reference>
<keyword evidence="1" id="KW-0732">Signal</keyword>
<gene>
    <name evidence="2" type="ORF">L9F63_011940</name>
</gene>
<dbReference type="Proteomes" id="UP001233999">
    <property type="component" value="Unassembled WGS sequence"/>
</dbReference>
<protein>
    <submittedName>
        <fullName evidence="2">Uncharacterized protein</fullName>
    </submittedName>
</protein>